<dbReference type="AlphaFoldDB" id="A0A3P8VC91"/>
<dbReference type="STRING" id="244447.ENSCSEP00000011824"/>
<accession>A0A3P8VC91</accession>
<reference evidence="1 2" key="1">
    <citation type="journal article" date="2014" name="Nat. Genet.">
        <title>Whole-genome sequence of a flatfish provides insights into ZW sex chromosome evolution and adaptation to a benthic lifestyle.</title>
        <authorList>
            <person name="Chen S."/>
            <person name="Zhang G."/>
            <person name="Shao C."/>
            <person name="Huang Q."/>
            <person name="Liu G."/>
            <person name="Zhang P."/>
            <person name="Song W."/>
            <person name="An N."/>
            <person name="Chalopin D."/>
            <person name="Volff J.N."/>
            <person name="Hong Y."/>
            <person name="Li Q."/>
            <person name="Sha Z."/>
            <person name="Zhou H."/>
            <person name="Xie M."/>
            <person name="Yu Q."/>
            <person name="Liu Y."/>
            <person name="Xiang H."/>
            <person name="Wang N."/>
            <person name="Wu K."/>
            <person name="Yang C."/>
            <person name="Zhou Q."/>
            <person name="Liao X."/>
            <person name="Yang L."/>
            <person name="Hu Q."/>
            <person name="Zhang J."/>
            <person name="Meng L."/>
            <person name="Jin L."/>
            <person name="Tian Y."/>
            <person name="Lian J."/>
            <person name="Yang J."/>
            <person name="Miao G."/>
            <person name="Liu S."/>
            <person name="Liang Z."/>
            <person name="Yan F."/>
            <person name="Li Y."/>
            <person name="Sun B."/>
            <person name="Zhang H."/>
            <person name="Zhang J."/>
            <person name="Zhu Y."/>
            <person name="Du M."/>
            <person name="Zhao Y."/>
            <person name="Schartl M."/>
            <person name="Tang Q."/>
            <person name="Wang J."/>
        </authorList>
    </citation>
    <scope>NUCLEOTIDE SEQUENCE</scope>
</reference>
<evidence type="ECO:0000313" key="1">
    <source>
        <dbReference type="Ensembl" id="ENSCSEP00000011824.1"/>
    </source>
</evidence>
<reference evidence="1" key="3">
    <citation type="submission" date="2025-09" db="UniProtKB">
        <authorList>
            <consortium name="Ensembl"/>
        </authorList>
    </citation>
    <scope>IDENTIFICATION</scope>
</reference>
<dbReference type="InParanoid" id="A0A3P8VC91"/>
<dbReference type="Gene3D" id="3.90.280.10">
    <property type="entry name" value="PEBP-like"/>
    <property type="match status" value="1"/>
</dbReference>
<protein>
    <submittedName>
        <fullName evidence="1">Phosphatidylethanolamine binding protein 1</fullName>
    </submittedName>
</protein>
<keyword evidence="2" id="KW-1185">Reference proteome</keyword>
<dbReference type="Proteomes" id="UP000265120">
    <property type="component" value="Chromosome W"/>
</dbReference>
<dbReference type="OMA" id="VCLVYEQ"/>
<name>A0A3P8VC91_CYNSE</name>
<organism evidence="1 2">
    <name type="scientific">Cynoglossus semilaevis</name>
    <name type="common">Tongue sole</name>
    <dbReference type="NCBI Taxonomy" id="244447"/>
    <lineage>
        <taxon>Eukaryota</taxon>
        <taxon>Metazoa</taxon>
        <taxon>Chordata</taxon>
        <taxon>Craniata</taxon>
        <taxon>Vertebrata</taxon>
        <taxon>Euteleostomi</taxon>
        <taxon>Actinopterygii</taxon>
        <taxon>Neopterygii</taxon>
        <taxon>Teleostei</taxon>
        <taxon>Neoteleostei</taxon>
        <taxon>Acanthomorphata</taxon>
        <taxon>Carangaria</taxon>
        <taxon>Pleuronectiformes</taxon>
        <taxon>Pleuronectoidei</taxon>
        <taxon>Cynoglossidae</taxon>
        <taxon>Cynoglossinae</taxon>
        <taxon>Cynoglossus</taxon>
    </lineage>
</organism>
<dbReference type="InterPro" id="IPR036610">
    <property type="entry name" value="PEBP-like_sf"/>
</dbReference>
<evidence type="ECO:0000313" key="2">
    <source>
        <dbReference type="Proteomes" id="UP000265120"/>
    </source>
</evidence>
<reference evidence="1" key="2">
    <citation type="submission" date="2025-08" db="UniProtKB">
        <authorList>
            <consortium name="Ensembl"/>
        </authorList>
    </citation>
    <scope>IDENTIFICATION</scope>
</reference>
<proteinExistence type="predicted"/>
<dbReference type="Ensembl" id="ENSCSET00000011965.1">
    <property type="protein sequence ID" value="ENSCSEP00000011824.1"/>
    <property type="gene ID" value="ENSCSEG00000007624.1"/>
</dbReference>
<sequence>MKGNDVSSGCVILCVFVSWCPSGLHRYVWLVYEQSGSLSCTKTVLTNRFGDGRDKFKIKIFLKKYNLGTPVAGTCYQPEWDNVPKLYEQLAGK</sequence>
<dbReference type="GeneTree" id="ENSGT00940000157251"/>
<dbReference type="SUPFAM" id="SSF49777">
    <property type="entry name" value="PEBP-like"/>
    <property type="match status" value="1"/>
</dbReference>